<accession>A0A8T0A076</accession>
<organism evidence="3 4">
    <name type="scientific">Meloidogyne graminicola</name>
    <dbReference type="NCBI Taxonomy" id="189291"/>
    <lineage>
        <taxon>Eukaryota</taxon>
        <taxon>Metazoa</taxon>
        <taxon>Ecdysozoa</taxon>
        <taxon>Nematoda</taxon>
        <taxon>Chromadorea</taxon>
        <taxon>Rhabditida</taxon>
        <taxon>Tylenchina</taxon>
        <taxon>Tylenchomorpha</taxon>
        <taxon>Tylenchoidea</taxon>
        <taxon>Meloidogynidae</taxon>
        <taxon>Meloidogyninae</taxon>
        <taxon>Meloidogyne</taxon>
    </lineage>
</organism>
<keyword evidence="4" id="KW-1185">Reference proteome</keyword>
<name>A0A8T0A076_9BILA</name>
<comment type="caution">
    <text evidence="3">The sequence shown here is derived from an EMBL/GenBank/DDBJ whole genome shotgun (WGS) entry which is preliminary data.</text>
</comment>
<evidence type="ECO:0000313" key="4">
    <source>
        <dbReference type="Proteomes" id="UP000605970"/>
    </source>
</evidence>
<dbReference type="AlphaFoldDB" id="A0A8T0A076"/>
<evidence type="ECO:0000313" key="3">
    <source>
        <dbReference type="EMBL" id="KAF7639411.1"/>
    </source>
</evidence>
<proteinExistence type="inferred from homology"/>
<evidence type="ECO:0000256" key="1">
    <source>
        <dbReference type="PROSITE-ProRule" id="PRU00285"/>
    </source>
</evidence>
<dbReference type="PROSITE" id="PS01031">
    <property type="entry name" value="SHSP"/>
    <property type="match status" value="1"/>
</dbReference>
<dbReference type="Gene3D" id="2.60.40.790">
    <property type="match status" value="1"/>
</dbReference>
<sequence>MSSEKHCLICSSKLRPNSIGSICNVCFFHQQDQQKTSETCSVEATLQSSMQKQQVQAGLPNKFHPYTLKSLKPQHSNTPIQDSSLPGTSAAAMNQSTSKQSYISIFLSYYQIIEINDSTLQQMPHLGVVYDTEDFWGISINIGSFNQTQILVELIGSNVNGFHINIDCERENEPGPDNINLRYKLPRNINPNTFEASLSNGILTIIGKKLIEEQK</sequence>
<reference evidence="3" key="1">
    <citation type="journal article" date="2020" name="Ecol. Evol.">
        <title>Genome structure and content of the rice root-knot nematode (Meloidogyne graminicola).</title>
        <authorList>
            <person name="Phan N.T."/>
            <person name="Danchin E.G.J."/>
            <person name="Klopp C."/>
            <person name="Perfus-Barbeoch L."/>
            <person name="Kozlowski D.K."/>
            <person name="Koutsovoulos G.D."/>
            <person name="Lopez-Roques C."/>
            <person name="Bouchez O."/>
            <person name="Zahm M."/>
            <person name="Besnard G."/>
            <person name="Bellafiore S."/>
        </authorList>
    </citation>
    <scope>NUCLEOTIDE SEQUENCE</scope>
    <source>
        <strain evidence="3">VN-18</strain>
    </source>
</reference>
<protein>
    <recommendedName>
        <fullName evidence="2">SHSP domain-containing protein</fullName>
    </recommendedName>
</protein>
<dbReference type="SUPFAM" id="SSF49764">
    <property type="entry name" value="HSP20-like chaperones"/>
    <property type="match status" value="1"/>
</dbReference>
<comment type="similarity">
    <text evidence="1">Belongs to the small heat shock protein (HSP20) family.</text>
</comment>
<gene>
    <name evidence="3" type="ORF">Mgra_00001083</name>
</gene>
<dbReference type="CDD" id="cd00298">
    <property type="entry name" value="ACD_sHsps_p23-like"/>
    <property type="match status" value="1"/>
</dbReference>
<dbReference type="InterPro" id="IPR008978">
    <property type="entry name" value="HSP20-like_chaperone"/>
</dbReference>
<dbReference type="EMBL" id="JABEBT010000005">
    <property type="protein sequence ID" value="KAF7639411.1"/>
    <property type="molecule type" value="Genomic_DNA"/>
</dbReference>
<evidence type="ECO:0000259" key="2">
    <source>
        <dbReference type="PROSITE" id="PS01031"/>
    </source>
</evidence>
<feature type="domain" description="SHSP" evidence="2">
    <location>
        <begin position="117"/>
        <end position="215"/>
    </location>
</feature>
<dbReference type="Proteomes" id="UP000605970">
    <property type="component" value="Unassembled WGS sequence"/>
</dbReference>
<dbReference type="InterPro" id="IPR002068">
    <property type="entry name" value="A-crystallin/Hsp20_dom"/>
</dbReference>